<dbReference type="AlphaFoldDB" id="A0A9P5XCT1"/>
<dbReference type="EMBL" id="MU151179">
    <property type="protein sequence ID" value="KAF9447944.1"/>
    <property type="molecule type" value="Genomic_DNA"/>
</dbReference>
<evidence type="ECO:0000256" key="1">
    <source>
        <dbReference type="SAM" id="SignalP"/>
    </source>
</evidence>
<feature type="chain" id="PRO_5040136856" evidence="1">
    <location>
        <begin position="25"/>
        <end position="158"/>
    </location>
</feature>
<keyword evidence="1" id="KW-0732">Signal</keyword>
<comment type="caution">
    <text evidence="2">The sequence shown here is derived from an EMBL/GenBank/DDBJ whole genome shotgun (WGS) entry which is preliminary data.</text>
</comment>
<proteinExistence type="predicted"/>
<feature type="signal peptide" evidence="1">
    <location>
        <begin position="1"/>
        <end position="24"/>
    </location>
</feature>
<evidence type="ECO:0000313" key="3">
    <source>
        <dbReference type="Proteomes" id="UP000807342"/>
    </source>
</evidence>
<dbReference type="OrthoDB" id="3342934at2759"/>
<protein>
    <submittedName>
        <fullName evidence="2">Glycopeptide</fullName>
    </submittedName>
</protein>
<organism evidence="2 3">
    <name type="scientific">Macrolepiota fuliginosa MF-IS2</name>
    <dbReference type="NCBI Taxonomy" id="1400762"/>
    <lineage>
        <taxon>Eukaryota</taxon>
        <taxon>Fungi</taxon>
        <taxon>Dikarya</taxon>
        <taxon>Basidiomycota</taxon>
        <taxon>Agaricomycotina</taxon>
        <taxon>Agaricomycetes</taxon>
        <taxon>Agaricomycetidae</taxon>
        <taxon>Agaricales</taxon>
        <taxon>Agaricineae</taxon>
        <taxon>Agaricaceae</taxon>
        <taxon>Macrolepiota</taxon>
    </lineage>
</organism>
<sequence>MAGILRRLVWLIVGGFGVFRGVGAEQHRVRFDNRCGYGIPHLLKDGNVLSQGEEFVSNGSFTSGIAYLQTGDCNLNGEGCTLVEMTLTNPVCPGCGSSVDISLIPPLAYSVPTSFSYFNGCDGNSAACSSPGCGVAFFTPNDDRVQVQCEEHDVGIPL</sequence>
<accession>A0A9P5XCT1</accession>
<keyword evidence="3" id="KW-1185">Reference proteome</keyword>
<evidence type="ECO:0000313" key="2">
    <source>
        <dbReference type="EMBL" id="KAF9447944.1"/>
    </source>
</evidence>
<reference evidence="2" key="1">
    <citation type="submission" date="2020-11" db="EMBL/GenBank/DDBJ databases">
        <authorList>
            <consortium name="DOE Joint Genome Institute"/>
            <person name="Ahrendt S."/>
            <person name="Riley R."/>
            <person name="Andreopoulos W."/>
            <person name="Labutti K."/>
            <person name="Pangilinan J."/>
            <person name="Ruiz-Duenas F.J."/>
            <person name="Barrasa J.M."/>
            <person name="Sanchez-Garcia M."/>
            <person name="Camarero S."/>
            <person name="Miyauchi S."/>
            <person name="Serrano A."/>
            <person name="Linde D."/>
            <person name="Babiker R."/>
            <person name="Drula E."/>
            <person name="Ayuso-Fernandez I."/>
            <person name="Pacheco R."/>
            <person name="Padilla G."/>
            <person name="Ferreira P."/>
            <person name="Barriuso J."/>
            <person name="Kellner H."/>
            <person name="Castanera R."/>
            <person name="Alfaro M."/>
            <person name="Ramirez L."/>
            <person name="Pisabarro A.G."/>
            <person name="Kuo A."/>
            <person name="Tritt A."/>
            <person name="Lipzen A."/>
            <person name="He G."/>
            <person name="Yan M."/>
            <person name="Ng V."/>
            <person name="Cullen D."/>
            <person name="Martin F."/>
            <person name="Rosso M.-N."/>
            <person name="Henrissat B."/>
            <person name="Hibbett D."/>
            <person name="Martinez A.T."/>
            <person name="Grigoriev I.V."/>
        </authorList>
    </citation>
    <scope>NUCLEOTIDE SEQUENCE</scope>
    <source>
        <strain evidence="2">MF-IS2</strain>
    </source>
</reference>
<gene>
    <name evidence="2" type="ORF">P691DRAFT_670454</name>
</gene>
<dbReference type="Proteomes" id="UP000807342">
    <property type="component" value="Unassembled WGS sequence"/>
</dbReference>
<name>A0A9P5XCT1_9AGAR</name>